<dbReference type="OrthoDB" id="2920287at2759"/>
<sequence length="160" mass="18128">MFSSVDLLNATLSHSGNISYRTKTSTGFLGRKATSLTLIEGTKQRVVGGIDWREKTLVIEGKTWALFDLKSRTAGPSNTLRVWHWAGKQWTAVSARQLVPLVTFNQWVQRIFKSSQAATIEFHTKLSDTHIVFFLLAMIYSEIRWQDDEVDGHLKGELSD</sequence>
<dbReference type="AlphaFoldDB" id="A0A9P7KA91"/>
<comment type="caution">
    <text evidence="1">The sequence shown here is derived from an EMBL/GenBank/DDBJ whole genome shotgun (WGS) entry which is preliminary data.</text>
</comment>
<keyword evidence="2" id="KW-1185">Reference proteome</keyword>
<dbReference type="Proteomes" id="UP000775547">
    <property type="component" value="Unassembled WGS sequence"/>
</dbReference>
<reference evidence="1" key="1">
    <citation type="submission" date="2020-07" db="EMBL/GenBank/DDBJ databases">
        <authorList>
            <person name="Nieuwenhuis M."/>
            <person name="Van De Peppel L.J.J."/>
        </authorList>
    </citation>
    <scope>NUCLEOTIDE SEQUENCE</scope>
    <source>
        <strain evidence="1">AP01</strain>
        <tissue evidence="1">Mycelium</tissue>
    </source>
</reference>
<accession>A0A9P7KA91</accession>
<organism evidence="1 2">
    <name type="scientific">Asterophora parasitica</name>
    <dbReference type="NCBI Taxonomy" id="117018"/>
    <lineage>
        <taxon>Eukaryota</taxon>
        <taxon>Fungi</taxon>
        <taxon>Dikarya</taxon>
        <taxon>Basidiomycota</taxon>
        <taxon>Agaricomycotina</taxon>
        <taxon>Agaricomycetes</taxon>
        <taxon>Agaricomycetidae</taxon>
        <taxon>Agaricales</taxon>
        <taxon>Tricholomatineae</taxon>
        <taxon>Lyophyllaceae</taxon>
        <taxon>Asterophora</taxon>
    </lineage>
</organism>
<proteinExistence type="predicted"/>
<dbReference type="EMBL" id="JABCKV010000244">
    <property type="protein sequence ID" value="KAG5641834.1"/>
    <property type="molecule type" value="Genomic_DNA"/>
</dbReference>
<evidence type="ECO:0000313" key="2">
    <source>
        <dbReference type="Proteomes" id="UP000775547"/>
    </source>
</evidence>
<protein>
    <submittedName>
        <fullName evidence="1">Uncharacterized protein</fullName>
    </submittedName>
</protein>
<reference evidence="1" key="2">
    <citation type="submission" date="2021-10" db="EMBL/GenBank/DDBJ databases">
        <title>Phylogenomics reveals ancestral predisposition of the termite-cultivated fungus Termitomyces towards a domesticated lifestyle.</title>
        <authorList>
            <person name="Auxier B."/>
            <person name="Grum-Grzhimaylo A."/>
            <person name="Cardenas M.E."/>
            <person name="Lodge J.D."/>
            <person name="Laessoe T."/>
            <person name="Pedersen O."/>
            <person name="Smith M.E."/>
            <person name="Kuyper T.W."/>
            <person name="Franco-Molano E.A."/>
            <person name="Baroni T.J."/>
            <person name="Aanen D.K."/>
        </authorList>
    </citation>
    <scope>NUCLEOTIDE SEQUENCE</scope>
    <source>
        <strain evidence="1">AP01</strain>
        <tissue evidence="1">Mycelium</tissue>
    </source>
</reference>
<name>A0A9P7KA91_9AGAR</name>
<gene>
    <name evidence="1" type="ORF">DXG03_004137</name>
</gene>
<evidence type="ECO:0000313" key="1">
    <source>
        <dbReference type="EMBL" id="KAG5641834.1"/>
    </source>
</evidence>